<keyword evidence="6" id="KW-1185">Reference proteome</keyword>
<comment type="caution">
    <text evidence="5">The sequence shown here is derived from an EMBL/GenBank/DDBJ whole genome shotgun (WGS) entry which is preliminary data.</text>
</comment>
<feature type="transmembrane region" description="Helical" evidence="4">
    <location>
        <begin position="53"/>
        <end position="73"/>
    </location>
</feature>
<proteinExistence type="inferred from homology"/>
<evidence type="ECO:0000256" key="4">
    <source>
        <dbReference type="RuleBase" id="RU004429"/>
    </source>
</evidence>
<reference evidence="6" key="1">
    <citation type="journal article" date="2019" name="Int. J. Syst. Evol. Microbiol.">
        <title>The Global Catalogue of Microorganisms (GCM) 10K type strain sequencing project: providing services to taxonomists for standard genome sequencing and annotation.</title>
        <authorList>
            <consortium name="The Broad Institute Genomics Platform"/>
            <consortium name="The Broad Institute Genome Sequencing Center for Infectious Disease"/>
            <person name="Wu L."/>
            <person name="Ma J."/>
        </authorList>
    </citation>
    <scope>NUCLEOTIDE SEQUENCE [LARGE SCALE GENOMIC DNA]</scope>
    <source>
        <strain evidence="6">CCUG 54356</strain>
    </source>
</reference>
<dbReference type="Gene3D" id="1.20.120.1200">
    <property type="entry name" value="NADH-ubiquinone/plastoquinone oxidoreductase chain 6, subunit NuoJ"/>
    <property type="match status" value="1"/>
</dbReference>
<dbReference type="InterPro" id="IPR042106">
    <property type="entry name" value="Nuo/plastoQ_OxRdtase_6_NuoJ"/>
</dbReference>
<comment type="subcellular location">
    <subcellularLocation>
        <location evidence="4">Cell membrane</location>
        <topology evidence="4">Multi-pass membrane protein</topology>
    </subcellularLocation>
</comment>
<dbReference type="NCBIfam" id="NF005162">
    <property type="entry name" value="PRK06638.1-1"/>
    <property type="match status" value="1"/>
</dbReference>
<protein>
    <recommendedName>
        <fullName evidence="2 4">NADH-quinone oxidoreductase subunit J</fullName>
        <ecNumber evidence="4">7.1.1.-</ecNumber>
    </recommendedName>
</protein>
<dbReference type="EC" id="7.1.1.-" evidence="4"/>
<feature type="transmembrane region" description="Helical" evidence="4">
    <location>
        <begin position="6"/>
        <end position="22"/>
    </location>
</feature>
<dbReference type="Proteomes" id="UP001597264">
    <property type="component" value="Unassembled WGS sequence"/>
</dbReference>
<accession>A0ABW3U393</accession>
<dbReference type="RefSeq" id="WP_230437963.1">
    <property type="nucleotide sequence ID" value="NZ_CP087715.1"/>
</dbReference>
<dbReference type="InterPro" id="IPR001457">
    <property type="entry name" value="NADH_UbQ/plastoQ_OxRdtase_su6"/>
</dbReference>
<comment type="function">
    <text evidence="4">NDH-1 shuttles electrons from NADH, via FMN and iron-sulfur (Fe-S) centers, to quinones in the respiratory chain. Couples the redox reaction to proton translocation (for every two electrons transferred, four hydrogen ions are translocated across the cytoplasmic membrane), and thus conserves the redox energy in a proton gradient.</text>
</comment>
<keyword evidence="4" id="KW-1133">Transmembrane helix</keyword>
<comment type="subunit">
    <text evidence="3">Composed of 13 different subunits. Subunits NuoA, H, J, K, L, M, N constitute the membrane sector of the complex.</text>
</comment>
<dbReference type="PANTHER" id="PTHR33269">
    <property type="entry name" value="NADH-UBIQUINONE OXIDOREDUCTASE CHAIN 6"/>
    <property type="match status" value="1"/>
</dbReference>
<keyword evidence="5" id="KW-0560">Oxidoreductase</keyword>
<evidence type="ECO:0000256" key="3">
    <source>
        <dbReference type="ARBA" id="ARBA00025811"/>
    </source>
</evidence>
<dbReference type="Pfam" id="PF00499">
    <property type="entry name" value="Oxidored_q3"/>
    <property type="match status" value="1"/>
</dbReference>
<feature type="transmembrane region" description="Helical" evidence="4">
    <location>
        <begin position="138"/>
        <end position="161"/>
    </location>
</feature>
<feature type="transmembrane region" description="Helical" evidence="4">
    <location>
        <begin position="94"/>
        <end position="113"/>
    </location>
</feature>
<evidence type="ECO:0000313" key="5">
    <source>
        <dbReference type="EMBL" id="MFD1215288.1"/>
    </source>
</evidence>
<keyword evidence="4" id="KW-0520">NAD</keyword>
<keyword evidence="4" id="KW-1003">Cell membrane</keyword>
<comment type="catalytic activity">
    <reaction evidence="4">
        <text>a quinone + NADH + 5 H(+)(in) = a quinol + NAD(+) + 4 H(+)(out)</text>
        <dbReference type="Rhea" id="RHEA:57888"/>
        <dbReference type="ChEBI" id="CHEBI:15378"/>
        <dbReference type="ChEBI" id="CHEBI:24646"/>
        <dbReference type="ChEBI" id="CHEBI:57540"/>
        <dbReference type="ChEBI" id="CHEBI:57945"/>
        <dbReference type="ChEBI" id="CHEBI:132124"/>
    </reaction>
</comment>
<dbReference type="EMBL" id="JBHTLR010000004">
    <property type="protein sequence ID" value="MFD1215288.1"/>
    <property type="molecule type" value="Genomic_DNA"/>
</dbReference>
<keyword evidence="4" id="KW-0874">Quinone</keyword>
<feature type="transmembrane region" description="Helical" evidence="4">
    <location>
        <begin position="29"/>
        <end position="47"/>
    </location>
</feature>
<dbReference type="PANTHER" id="PTHR33269:SF17">
    <property type="entry name" value="NADH-UBIQUINONE OXIDOREDUCTASE CHAIN 6"/>
    <property type="match status" value="1"/>
</dbReference>
<name>A0ABW3U393_9GAMM</name>
<comment type="similarity">
    <text evidence="1 4">Belongs to the complex I subunit 6 family.</text>
</comment>
<evidence type="ECO:0000313" key="6">
    <source>
        <dbReference type="Proteomes" id="UP001597264"/>
    </source>
</evidence>
<gene>
    <name evidence="5" type="primary">nuoJ</name>
    <name evidence="5" type="ORF">ACFQ2X_01630</name>
</gene>
<keyword evidence="4" id="KW-0812">Transmembrane</keyword>
<sequence length="171" mass="18043">MSEVFFYITAGIALIATGMVIVSRNAVHALLELIVSLLAVAIIFYLLGAAFAAALQVIVYAGAIMVLMVFVIMMLNQGARTTAQEQQWLQGQNWWLPAVLASVLLIQLLYLMWGTDSGQGSKAPVTPKSVGIALFSEYLLAVELASLVLLAGLVGAFHLAAGTGGTFSDAP</sequence>
<organism evidence="5 6">
    <name type="scientific">Microbulbifer celer</name>
    <dbReference type="NCBI Taxonomy" id="435905"/>
    <lineage>
        <taxon>Bacteria</taxon>
        <taxon>Pseudomonadati</taxon>
        <taxon>Pseudomonadota</taxon>
        <taxon>Gammaproteobacteria</taxon>
        <taxon>Cellvibrionales</taxon>
        <taxon>Microbulbiferaceae</taxon>
        <taxon>Microbulbifer</taxon>
    </lineage>
</organism>
<evidence type="ECO:0000256" key="2">
    <source>
        <dbReference type="ARBA" id="ARBA00019907"/>
    </source>
</evidence>
<dbReference type="GO" id="GO:0050136">
    <property type="term" value="F:NADH dehydrogenase (quinone) (non-electrogenic) activity"/>
    <property type="evidence" value="ECO:0007669"/>
    <property type="project" value="UniProtKB-EC"/>
</dbReference>
<evidence type="ECO:0000256" key="1">
    <source>
        <dbReference type="ARBA" id="ARBA00005698"/>
    </source>
</evidence>
<keyword evidence="4" id="KW-0472">Membrane</keyword>